<dbReference type="Pfam" id="PF00501">
    <property type="entry name" value="AMP-binding"/>
    <property type="match status" value="1"/>
</dbReference>
<dbReference type="PROSITE" id="PS00455">
    <property type="entry name" value="AMP_BINDING"/>
    <property type="match status" value="1"/>
</dbReference>
<evidence type="ECO:0000313" key="3">
    <source>
        <dbReference type="EMBL" id="MEI5995274.1"/>
    </source>
</evidence>
<dbReference type="SUPFAM" id="SSF47336">
    <property type="entry name" value="ACP-like"/>
    <property type="match status" value="1"/>
</dbReference>
<name>A0A242CIX8_9ENTE</name>
<dbReference type="PROSITE" id="PS50075">
    <property type="entry name" value="CARRIER"/>
    <property type="match status" value="1"/>
</dbReference>
<dbReference type="Gene3D" id="3.30.559.30">
    <property type="entry name" value="Nonribosomal peptide synthetase, condensation domain"/>
    <property type="match status" value="1"/>
</dbReference>
<dbReference type="InterPro" id="IPR023213">
    <property type="entry name" value="CAT-like_dom_sf"/>
</dbReference>
<accession>A0A242CIX8</accession>
<evidence type="ECO:0000256" key="1">
    <source>
        <dbReference type="ARBA" id="ARBA00001957"/>
    </source>
</evidence>
<sequence length="1038" mass="119019">MIFENAYPLSKLQEGMIYHSERENSDVYHDIFTYWFEGYYDYAKIKECFQLIAEQNPVLRTSFELDKFSEPIQVVNKEILIEVSEFYSLEEFSSLEKELNDYILKRKAAKFDWNKAPLWKVAVFKKNSSDFVICLDFHHSILDGWSIASMMQAFSDYYLSLIEGKKINNKFFSKAGYDEYIKLEKEAIEDKESCEFWKSEIKHSNAVSLTAVRNYHSGGNITSKGTTINTVLIEKMNEISKKNKVPLKYLCLSAHFKVLSLLTNEAQVTTGIVSNGRVELEGDNILGLFLNTLPFTMNLEDLSWDEFIYATFEKEKKIMPYRRYPMVEMMKNFSRGNELFNVVFNYIDFHVYQEETLQNNSFKLNRVDVSEKTNFPFSVQFSNNPISKELTLSLIYDQDIFEEKFISRVLELFINTIRSMSDGERIFNNISILNSTENEIDSLLDTNHENSSKEQVSLPLFIDKFLDCSIRLNEQIAVYDKNKSISYRELNDNSDRMASYLVSRGVNPGDSVGVYLDRSIDLVTNILAIWKIGACYVPLDRKFPNKRIEYIIQDLNIKTIVSGKQCENNVFDQQLNILFTEDGVIYPKSEDRILSLNRNSLAYVIYTSGTTGNPKGVCVAHESIANLVNHYRYTTDDKVLMTFNIAFDGCLFDILISLASGAALCVPTAENLVGEILIDNINSYEISILTLTPTVLSSIEYQEFDSLRMISVAGEKCSLTLAKMWGERYVFRNLYGPSEGTICATEYTYDPLNDSSLIDLPIGKSISNVEINIVDSNLQPLPEGVVGEICISGRNLALGYTSEIETSKSFRSNIFQLANQSDKKFYLSGDRGKVDHNRNLFFVGRDDSQVKVNGIRMEISEIENKLETFCSVEYAIVRVKRIENNDKIVAYLVLNDKNGSNVVERLENYLKQYLPLYMIPSEFKELDKIPQNSNGKIDSSQLDNASKKLEKKVEVETLPRNDSEIFVHDLICSALSKEQVSIYDNIFELGCNSLMILEIQKKINAKYNIEMSIQNIFDNPTVEKISLEILKLLLLQSI</sequence>
<dbReference type="Proteomes" id="UP000195139">
    <property type="component" value="Unassembled WGS sequence"/>
</dbReference>
<dbReference type="AlphaFoldDB" id="A0A242CIX8"/>
<proteinExistence type="predicted"/>
<dbReference type="EMBL" id="NGLE01000001">
    <property type="protein sequence ID" value="OTO10078.1"/>
    <property type="molecule type" value="Genomic_DNA"/>
</dbReference>
<dbReference type="Gene3D" id="1.10.1200.10">
    <property type="entry name" value="ACP-like"/>
    <property type="match status" value="1"/>
</dbReference>
<dbReference type="GO" id="GO:0043041">
    <property type="term" value="P:amino acid activation for nonribosomal peptide biosynthetic process"/>
    <property type="evidence" value="ECO:0007669"/>
    <property type="project" value="TreeGrafter"/>
</dbReference>
<dbReference type="Gene3D" id="3.30.559.10">
    <property type="entry name" value="Chloramphenicol acetyltransferase-like domain"/>
    <property type="match status" value="1"/>
</dbReference>
<dbReference type="GO" id="GO:0031177">
    <property type="term" value="F:phosphopantetheine binding"/>
    <property type="evidence" value="ECO:0007669"/>
    <property type="project" value="TreeGrafter"/>
</dbReference>
<dbReference type="InterPro" id="IPR020845">
    <property type="entry name" value="AMP-binding_CS"/>
</dbReference>
<dbReference type="Pfam" id="PF00668">
    <property type="entry name" value="Condensation"/>
    <property type="match status" value="1"/>
</dbReference>
<dbReference type="GO" id="GO:0008610">
    <property type="term" value="P:lipid biosynthetic process"/>
    <property type="evidence" value="ECO:0007669"/>
    <property type="project" value="UniProtKB-ARBA"/>
</dbReference>
<keyword evidence="5" id="KW-1185">Reference proteome</keyword>
<feature type="domain" description="Carrier" evidence="2">
    <location>
        <begin position="958"/>
        <end position="1033"/>
    </location>
</feature>
<evidence type="ECO:0000313" key="4">
    <source>
        <dbReference type="EMBL" id="OTO10078.1"/>
    </source>
</evidence>
<evidence type="ECO:0000313" key="5">
    <source>
        <dbReference type="Proteomes" id="UP000195139"/>
    </source>
</evidence>
<reference evidence="4" key="1">
    <citation type="submission" date="2017-05" db="EMBL/GenBank/DDBJ databases">
        <title>The Genome Sequence of Enterococcus sp. 4G2_DIV0659.</title>
        <authorList>
            <consortium name="The Broad Institute Genomics Platform"/>
            <consortium name="The Broad Institute Genomic Center for Infectious Diseases"/>
            <person name="Earl A."/>
            <person name="Manson A."/>
            <person name="Schwartman J."/>
            <person name="Gilmore M."/>
            <person name="Abouelleil A."/>
            <person name="Cao P."/>
            <person name="Chapman S."/>
            <person name="Cusick C."/>
            <person name="Shea T."/>
            <person name="Young S."/>
            <person name="Neafsey D."/>
            <person name="Nusbaum C."/>
            <person name="Birren B."/>
        </authorList>
    </citation>
    <scope>NUCLEOTIDE SEQUENCE [LARGE SCALE GENOMIC DNA]</scope>
    <source>
        <strain evidence="4">4G2_DIV0659</strain>
    </source>
</reference>
<dbReference type="InterPro" id="IPR000873">
    <property type="entry name" value="AMP-dep_synth/lig_dom"/>
</dbReference>
<dbReference type="InterPro" id="IPR009081">
    <property type="entry name" value="PP-bd_ACP"/>
</dbReference>
<dbReference type="SUPFAM" id="SSF56801">
    <property type="entry name" value="Acetyl-CoA synthetase-like"/>
    <property type="match status" value="1"/>
</dbReference>
<dbReference type="CDD" id="cd05930">
    <property type="entry name" value="A_NRPS"/>
    <property type="match status" value="1"/>
</dbReference>
<dbReference type="NCBIfam" id="TIGR01733">
    <property type="entry name" value="AA-adenyl-dom"/>
    <property type="match status" value="1"/>
</dbReference>
<dbReference type="STRING" id="1834181.A5880_000761"/>
<dbReference type="Gene3D" id="2.30.38.10">
    <property type="entry name" value="Luciferase, Domain 3"/>
    <property type="match status" value="1"/>
</dbReference>
<evidence type="ECO:0000259" key="2">
    <source>
        <dbReference type="PROSITE" id="PS50075"/>
    </source>
</evidence>
<dbReference type="Gene3D" id="3.40.50.980">
    <property type="match status" value="2"/>
</dbReference>
<gene>
    <name evidence="4" type="ORF">A5880_000761</name>
    <name evidence="3" type="ORF">A5880_002864</name>
</gene>
<organism evidence="4">
    <name type="scientific">Candidatus Enterococcus mansonii</name>
    <dbReference type="NCBI Taxonomy" id="1834181"/>
    <lineage>
        <taxon>Bacteria</taxon>
        <taxon>Bacillati</taxon>
        <taxon>Bacillota</taxon>
        <taxon>Bacilli</taxon>
        <taxon>Lactobacillales</taxon>
        <taxon>Enterococcaceae</taxon>
        <taxon>Enterococcus</taxon>
    </lineage>
</organism>
<dbReference type="OrthoDB" id="9765680at2"/>
<dbReference type="InterPro" id="IPR045851">
    <property type="entry name" value="AMP-bd_C_sf"/>
</dbReference>
<dbReference type="EMBL" id="NGLE02000001">
    <property type="protein sequence ID" value="MEI5995274.1"/>
    <property type="molecule type" value="Genomic_DNA"/>
</dbReference>
<dbReference type="GO" id="GO:0044550">
    <property type="term" value="P:secondary metabolite biosynthetic process"/>
    <property type="evidence" value="ECO:0007669"/>
    <property type="project" value="TreeGrafter"/>
</dbReference>
<comment type="cofactor">
    <cofactor evidence="1">
        <name>pantetheine 4'-phosphate</name>
        <dbReference type="ChEBI" id="CHEBI:47942"/>
    </cofactor>
</comment>
<dbReference type="InterPro" id="IPR010071">
    <property type="entry name" value="AA_adenyl_dom"/>
</dbReference>
<dbReference type="SUPFAM" id="SSF52777">
    <property type="entry name" value="CoA-dependent acyltransferases"/>
    <property type="match status" value="2"/>
</dbReference>
<dbReference type="InterPro" id="IPR001242">
    <property type="entry name" value="Condensation_dom"/>
</dbReference>
<comment type="caution">
    <text evidence="4">The sequence shown here is derived from an EMBL/GenBank/DDBJ whole genome shotgun (WGS) entry which is preliminary data.</text>
</comment>
<dbReference type="PANTHER" id="PTHR45527">
    <property type="entry name" value="NONRIBOSOMAL PEPTIDE SYNTHETASE"/>
    <property type="match status" value="1"/>
</dbReference>
<dbReference type="GO" id="GO:0003824">
    <property type="term" value="F:catalytic activity"/>
    <property type="evidence" value="ECO:0007669"/>
    <property type="project" value="InterPro"/>
</dbReference>
<dbReference type="Gene3D" id="3.30.300.30">
    <property type="match status" value="1"/>
</dbReference>
<dbReference type="Pfam" id="PF00550">
    <property type="entry name" value="PP-binding"/>
    <property type="match status" value="1"/>
</dbReference>
<dbReference type="RefSeq" id="WP_086329695.1">
    <property type="nucleotide sequence ID" value="NZ_NGLE02000001.1"/>
</dbReference>
<protein>
    <recommendedName>
        <fullName evidence="2">Carrier domain-containing protein</fullName>
    </recommendedName>
</protein>
<dbReference type="FunFam" id="3.40.50.980:FF:000001">
    <property type="entry name" value="Non-ribosomal peptide synthetase"/>
    <property type="match status" value="1"/>
</dbReference>
<reference evidence="3 5" key="2">
    <citation type="submission" date="2018-07" db="EMBL/GenBank/DDBJ databases">
        <title>The Genome Sequence of Enterococcus sp. DIV0659b.</title>
        <authorList>
            <consortium name="The Broad Institute Genomics Platform"/>
            <consortium name="The Broad Institute Genomic Center for Infectious Diseases"/>
            <person name="Earl A."/>
            <person name="Manson A."/>
            <person name="Schwartman J."/>
            <person name="Gilmore M."/>
            <person name="Abouelleil A."/>
            <person name="Cao P."/>
            <person name="Chapman S."/>
            <person name="Cusick C."/>
            <person name="Shea T."/>
            <person name="Young S."/>
            <person name="Neafsey D."/>
            <person name="Nusbaum C."/>
            <person name="Birren B."/>
        </authorList>
    </citation>
    <scope>NUCLEOTIDE SEQUENCE [LARGE SCALE GENOMIC DNA]</scope>
    <source>
        <strain evidence="3 5">4G2_DIV0659</strain>
    </source>
</reference>
<dbReference type="InterPro" id="IPR036736">
    <property type="entry name" value="ACP-like_sf"/>
</dbReference>
<dbReference type="GO" id="GO:0005737">
    <property type="term" value="C:cytoplasm"/>
    <property type="evidence" value="ECO:0007669"/>
    <property type="project" value="TreeGrafter"/>
</dbReference>
<dbReference type="PANTHER" id="PTHR45527:SF1">
    <property type="entry name" value="FATTY ACID SYNTHASE"/>
    <property type="match status" value="1"/>
</dbReference>